<gene>
    <name evidence="3" type="ORF">GUITHDRAFT_138319</name>
</gene>
<reference evidence="3 5" key="1">
    <citation type="journal article" date="2012" name="Nature">
        <title>Algal genomes reveal evolutionary mosaicism and the fate of nucleomorphs.</title>
        <authorList>
            <consortium name="DOE Joint Genome Institute"/>
            <person name="Curtis B.A."/>
            <person name="Tanifuji G."/>
            <person name="Burki F."/>
            <person name="Gruber A."/>
            <person name="Irimia M."/>
            <person name="Maruyama S."/>
            <person name="Arias M.C."/>
            <person name="Ball S.G."/>
            <person name="Gile G.H."/>
            <person name="Hirakawa Y."/>
            <person name="Hopkins J.F."/>
            <person name="Kuo A."/>
            <person name="Rensing S.A."/>
            <person name="Schmutz J."/>
            <person name="Symeonidi A."/>
            <person name="Elias M."/>
            <person name="Eveleigh R.J."/>
            <person name="Herman E.K."/>
            <person name="Klute M.J."/>
            <person name="Nakayama T."/>
            <person name="Obornik M."/>
            <person name="Reyes-Prieto A."/>
            <person name="Armbrust E.V."/>
            <person name="Aves S.J."/>
            <person name="Beiko R.G."/>
            <person name="Coutinho P."/>
            <person name="Dacks J.B."/>
            <person name="Durnford D.G."/>
            <person name="Fast N.M."/>
            <person name="Green B.R."/>
            <person name="Grisdale C.J."/>
            <person name="Hempel F."/>
            <person name="Henrissat B."/>
            <person name="Hoppner M.P."/>
            <person name="Ishida K."/>
            <person name="Kim E."/>
            <person name="Koreny L."/>
            <person name="Kroth P.G."/>
            <person name="Liu Y."/>
            <person name="Malik S.B."/>
            <person name="Maier U.G."/>
            <person name="McRose D."/>
            <person name="Mock T."/>
            <person name="Neilson J.A."/>
            <person name="Onodera N.T."/>
            <person name="Poole A.M."/>
            <person name="Pritham E.J."/>
            <person name="Richards T.A."/>
            <person name="Rocap G."/>
            <person name="Roy S.W."/>
            <person name="Sarai C."/>
            <person name="Schaack S."/>
            <person name="Shirato S."/>
            <person name="Slamovits C.H."/>
            <person name="Spencer D.F."/>
            <person name="Suzuki S."/>
            <person name="Worden A.Z."/>
            <person name="Zauner S."/>
            <person name="Barry K."/>
            <person name="Bell C."/>
            <person name="Bharti A.K."/>
            <person name="Crow J.A."/>
            <person name="Grimwood J."/>
            <person name="Kramer R."/>
            <person name="Lindquist E."/>
            <person name="Lucas S."/>
            <person name="Salamov A."/>
            <person name="McFadden G.I."/>
            <person name="Lane C.E."/>
            <person name="Keeling P.J."/>
            <person name="Gray M.W."/>
            <person name="Grigoriev I.V."/>
            <person name="Archibald J.M."/>
        </authorList>
    </citation>
    <scope>NUCLEOTIDE SEQUENCE</scope>
    <source>
        <strain evidence="3 5">CCMP2712</strain>
    </source>
</reference>
<organism evidence="3">
    <name type="scientific">Guillardia theta (strain CCMP2712)</name>
    <name type="common">Cryptophyte</name>
    <dbReference type="NCBI Taxonomy" id="905079"/>
    <lineage>
        <taxon>Eukaryota</taxon>
        <taxon>Cryptophyceae</taxon>
        <taxon>Pyrenomonadales</taxon>
        <taxon>Geminigeraceae</taxon>
        <taxon>Guillardia</taxon>
    </lineage>
</organism>
<dbReference type="HOGENOM" id="CLU_1725790_0_0_1"/>
<dbReference type="KEGG" id="gtt:GUITHDRAFT_138319"/>
<feature type="region of interest" description="Disordered" evidence="1">
    <location>
        <begin position="1"/>
        <end position="38"/>
    </location>
</feature>
<dbReference type="EMBL" id="JH992995">
    <property type="protein sequence ID" value="EKX46190.1"/>
    <property type="molecule type" value="Genomic_DNA"/>
</dbReference>
<dbReference type="OrthoDB" id="10598318at2759"/>
<dbReference type="Proteomes" id="UP000011087">
    <property type="component" value="Unassembled WGS sequence"/>
</dbReference>
<accession>L1JDK1</accession>
<evidence type="ECO:0000313" key="4">
    <source>
        <dbReference type="EnsemblProtists" id="EKX46190"/>
    </source>
</evidence>
<reference evidence="5" key="2">
    <citation type="submission" date="2012-11" db="EMBL/GenBank/DDBJ databases">
        <authorList>
            <person name="Kuo A."/>
            <person name="Curtis B.A."/>
            <person name="Tanifuji G."/>
            <person name="Burki F."/>
            <person name="Gruber A."/>
            <person name="Irimia M."/>
            <person name="Maruyama S."/>
            <person name="Arias M.C."/>
            <person name="Ball S.G."/>
            <person name="Gile G.H."/>
            <person name="Hirakawa Y."/>
            <person name="Hopkins J.F."/>
            <person name="Rensing S.A."/>
            <person name="Schmutz J."/>
            <person name="Symeonidi A."/>
            <person name="Elias M."/>
            <person name="Eveleigh R.J."/>
            <person name="Herman E.K."/>
            <person name="Klute M.J."/>
            <person name="Nakayama T."/>
            <person name="Obornik M."/>
            <person name="Reyes-Prieto A."/>
            <person name="Armbrust E.V."/>
            <person name="Aves S.J."/>
            <person name="Beiko R.G."/>
            <person name="Coutinho P."/>
            <person name="Dacks J.B."/>
            <person name="Durnford D.G."/>
            <person name="Fast N.M."/>
            <person name="Green B.R."/>
            <person name="Grisdale C."/>
            <person name="Hempe F."/>
            <person name="Henrissat B."/>
            <person name="Hoppner M.P."/>
            <person name="Ishida K.-I."/>
            <person name="Kim E."/>
            <person name="Koreny L."/>
            <person name="Kroth P.G."/>
            <person name="Liu Y."/>
            <person name="Malik S.-B."/>
            <person name="Maier U.G."/>
            <person name="McRose D."/>
            <person name="Mock T."/>
            <person name="Neilson J.A."/>
            <person name="Onodera N.T."/>
            <person name="Poole A.M."/>
            <person name="Pritham E.J."/>
            <person name="Richards T.A."/>
            <person name="Rocap G."/>
            <person name="Roy S.W."/>
            <person name="Sarai C."/>
            <person name="Schaack S."/>
            <person name="Shirato S."/>
            <person name="Slamovits C.H."/>
            <person name="Spencer D.F."/>
            <person name="Suzuki S."/>
            <person name="Worden A.Z."/>
            <person name="Zauner S."/>
            <person name="Barry K."/>
            <person name="Bell C."/>
            <person name="Bharti A.K."/>
            <person name="Crow J.A."/>
            <person name="Grimwood J."/>
            <person name="Kramer R."/>
            <person name="Lindquist E."/>
            <person name="Lucas S."/>
            <person name="Salamov A."/>
            <person name="McFadden G.I."/>
            <person name="Lane C.E."/>
            <person name="Keeling P.J."/>
            <person name="Gray M.W."/>
            <person name="Grigoriev I.V."/>
            <person name="Archibald J.M."/>
        </authorList>
    </citation>
    <scope>NUCLEOTIDE SEQUENCE</scope>
    <source>
        <strain evidence="5">CCMP2712</strain>
    </source>
</reference>
<proteinExistence type="predicted"/>
<reference evidence="4" key="3">
    <citation type="submission" date="2015-06" db="UniProtKB">
        <authorList>
            <consortium name="EnsemblProtists"/>
        </authorList>
    </citation>
    <scope>IDENTIFICATION</scope>
</reference>
<name>L1JDK1_GUITC</name>
<dbReference type="InterPro" id="IPR001478">
    <property type="entry name" value="PDZ"/>
</dbReference>
<dbReference type="AlphaFoldDB" id="L1JDK1"/>
<evidence type="ECO:0000259" key="2">
    <source>
        <dbReference type="PROSITE" id="PS50106"/>
    </source>
</evidence>
<dbReference type="PROSITE" id="PS50106">
    <property type="entry name" value="PDZ"/>
    <property type="match status" value="1"/>
</dbReference>
<dbReference type="EnsemblProtists" id="EKX46190">
    <property type="protein sequence ID" value="EKX46190"/>
    <property type="gene ID" value="GUITHDRAFT_138319"/>
</dbReference>
<feature type="domain" description="PDZ" evidence="2">
    <location>
        <begin position="85"/>
        <end position="129"/>
    </location>
</feature>
<dbReference type="RefSeq" id="XP_005833170.1">
    <property type="nucleotide sequence ID" value="XM_005833113.1"/>
</dbReference>
<protein>
    <recommendedName>
        <fullName evidence="2">PDZ domain-containing protein</fullName>
    </recommendedName>
</protein>
<keyword evidence="5" id="KW-1185">Reference proteome</keyword>
<dbReference type="Pfam" id="PF13180">
    <property type="entry name" value="PDZ_2"/>
    <property type="match status" value="1"/>
</dbReference>
<feature type="compositionally biased region" description="Basic and acidic residues" evidence="1">
    <location>
        <begin position="18"/>
        <end position="28"/>
    </location>
</feature>
<sequence length="152" mass="16364">MSGFGSDAYRLNPTEQDSDTKTAREEFKSPATENPTNPAMKAVACSEEFENSLATIQDQCSRLSSILGRSVLDTETEMFSSNFKTRSTVGIMLTGCIIENLVVGGPAYNSQKLSRGDKIVKVDDKAVNSDNVASELVGSDQPGSEVRIFVNA</sequence>
<dbReference type="Gene3D" id="2.30.42.10">
    <property type="match status" value="1"/>
</dbReference>
<dbReference type="SUPFAM" id="SSF50156">
    <property type="entry name" value="PDZ domain-like"/>
    <property type="match status" value="1"/>
</dbReference>
<evidence type="ECO:0000256" key="1">
    <source>
        <dbReference type="SAM" id="MobiDB-lite"/>
    </source>
</evidence>
<dbReference type="PaxDb" id="55529-EKX46190"/>
<dbReference type="InterPro" id="IPR036034">
    <property type="entry name" value="PDZ_sf"/>
</dbReference>
<evidence type="ECO:0000313" key="5">
    <source>
        <dbReference type="Proteomes" id="UP000011087"/>
    </source>
</evidence>
<dbReference type="GeneID" id="17302898"/>
<evidence type="ECO:0000313" key="3">
    <source>
        <dbReference type="EMBL" id="EKX46190.1"/>
    </source>
</evidence>